<name>A0A0D0ALJ9_9AGAR</name>
<dbReference type="EMBL" id="KN834874">
    <property type="protein sequence ID" value="KIK51050.1"/>
    <property type="molecule type" value="Genomic_DNA"/>
</dbReference>
<dbReference type="AlphaFoldDB" id="A0A0D0ALJ9"/>
<reference evidence="1 2" key="1">
    <citation type="submission" date="2014-04" db="EMBL/GenBank/DDBJ databases">
        <title>Evolutionary Origins and Diversification of the Mycorrhizal Mutualists.</title>
        <authorList>
            <consortium name="DOE Joint Genome Institute"/>
            <consortium name="Mycorrhizal Genomics Consortium"/>
            <person name="Kohler A."/>
            <person name="Kuo A."/>
            <person name="Nagy L.G."/>
            <person name="Floudas D."/>
            <person name="Copeland A."/>
            <person name="Barry K.W."/>
            <person name="Cichocki N."/>
            <person name="Veneault-Fourrey C."/>
            <person name="LaButti K."/>
            <person name="Lindquist E.A."/>
            <person name="Lipzen A."/>
            <person name="Lundell T."/>
            <person name="Morin E."/>
            <person name="Murat C."/>
            <person name="Riley R."/>
            <person name="Ohm R."/>
            <person name="Sun H."/>
            <person name="Tunlid A."/>
            <person name="Henrissat B."/>
            <person name="Grigoriev I.V."/>
            <person name="Hibbett D.S."/>
            <person name="Martin F."/>
        </authorList>
    </citation>
    <scope>NUCLEOTIDE SEQUENCE [LARGE SCALE GENOMIC DNA]</scope>
    <source>
        <strain evidence="1 2">FD-317 M1</strain>
    </source>
</reference>
<protein>
    <submittedName>
        <fullName evidence="1">Uncharacterized protein</fullName>
    </submittedName>
</protein>
<organism evidence="1 2">
    <name type="scientific">Collybiopsis luxurians FD-317 M1</name>
    <dbReference type="NCBI Taxonomy" id="944289"/>
    <lineage>
        <taxon>Eukaryota</taxon>
        <taxon>Fungi</taxon>
        <taxon>Dikarya</taxon>
        <taxon>Basidiomycota</taxon>
        <taxon>Agaricomycotina</taxon>
        <taxon>Agaricomycetes</taxon>
        <taxon>Agaricomycetidae</taxon>
        <taxon>Agaricales</taxon>
        <taxon>Marasmiineae</taxon>
        <taxon>Omphalotaceae</taxon>
        <taxon>Collybiopsis</taxon>
        <taxon>Collybiopsis luxurians</taxon>
    </lineage>
</organism>
<dbReference type="HOGENOM" id="CLU_2004179_0_0_1"/>
<gene>
    <name evidence="1" type="ORF">GYMLUDRAFT_50791</name>
</gene>
<evidence type="ECO:0000313" key="2">
    <source>
        <dbReference type="Proteomes" id="UP000053593"/>
    </source>
</evidence>
<sequence>MKVRVPLKQPLVAEVYPPRTRVLPAEMQAHLPATRVHSLATQVGPLATRAHSPATQTYSTAMQIHSPAMRVHPLANQVQPLRMQHPSLSALRWLHERQTRSSFPVSHLAEFEQVEVDSAESRQS</sequence>
<accession>A0A0D0ALJ9</accession>
<proteinExistence type="predicted"/>
<evidence type="ECO:0000313" key="1">
    <source>
        <dbReference type="EMBL" id="KIK51050.1"/>
    </source>
</evidence>
<keyword evidence="2" id="KW-1185">Reference proteome</keyword>
<dbReference type="Proteomes" id="UP000053593">
    <property type="component" value="Unassembled WGS sequence"/>
</dbReference>